<name>A0A7G1NXB7_9ACTN</name>
<dbReference type="EMBL" id="AP023440">
    <property type="protein sequence ID" value="BCL27579.1"/>
    <property type="molecule type" value="Genomic_DNA"/>
</dbReference>
<evidence type="ECO:0000313" key="1">
    <source>
        <dbReference type="EMBL" id="BCL27579.1"/>
    </source>
</evidence>
<proteinExistence type="predicted"/>
<accession>A0A7G1NXB7</accession>
<reference evidence="1 2" key="1">
    <citation type="journal article" date="2014" name="Int. J. Syst. Evol. Microbiol.">
        <title>Complete genome sequence of Corynebacterium casei LMG S-19264T (=DSM 44701T), isolated from a smear-ripened cheese.</title>
        <authorList>
            <consortium name="US DOE Joint Genome Institute (JGI-PGF)"/>
            <person name="Walter F."/>
            <person name="Albersmeier A."/>
            <person name="Kalinowski J."/>
            <person name="Ruckert C."/>
        </authorList>
    </citation>
    <scope>NUCLEOTIDE SEQUENCE [LARGE SCALE GENOMIC DNA]</scope>
    <source>
        <strain evidence="1 2">JCM 4677</strain>
    </source>
</reference>
<dbReference type="AlphaFoldDB" id="A0A7G1NXB7"/>
<dbReference type="Proteomes" id="UP000516444">
    <property type="component" value="Chromosome"/>
</dbReference>
<gene>
    <name evidence="1" type="ORF">GCM10017557_24380</name>
</gene>
<dbReference type="KEGG" id="sgm:GCM10017557_24380"/>
<sequence>MRDRRQPGREHVEQVRLAGDLGRGALGRVLRAVPRLHHMGGAGGDGGQVRAQGAYVLGSDESRSVQEPPPYPSQLLLVFPPRLLAGRLRSEFEHGVVH</sequence>
<protein>
    <submittedName>
        <fullName evidence="1">Uncharacterized protein</fullName>
    </submittedName>
</protein>
<keyword evidence="2" id="KW-1185">Reference proteome</keyword>
<organism evidence="1 2">
    <name type="scientific">Streptomyces aurantiacus</name>
    <dbReference type="NCBI Taxonomy" id="47760"/>
    <lineage>
        <taxon>Bacteria</taxon>
        <taxon>Bacillati</taxon>
        <taxon>Actinomycetota</taxon>
        <taxon>Actinomycetes</taxon>
        <taxon>Kitasatosporales</taxon>
        <taxon>Streptomycetaceae</taxon>
        <taxon>Streptomyces</taxon>
        <taxon>Streptomyces aurantiacus group</taxon>
    </lineage>
</organism>
<evidence type="ECO:0000313" key="2">
    <source>
        <dbReference type="Proteomes" id="UP000516444"/>
    </source>
</evidence>